<dbReference type="EMBL" id="FZNS01000001">
    <property type="protein sequence ID" value="SNR29340.1"/>
    <property type="molecule type" value="Genomic_DNA"/>
</dbReference>
<reference evidence="11" key="1">
    <citation type="submission" date="2017-06" db="EMBL/GenBank/DDBJ databases">
        <authorList>
            <person name="Varghese N."/>
            <person name="Submissions S."/>
        </authorList>
    </citation>
    <scope>NUCLEOTIDE SEQUENCE [LARGE SCALE GENOMIC DNA]</scope>
    <source>
        <strain evidence="11">DSM 28041</strain>
    </source>
</reference>
<dbReference type="CDD" id="cd00075">
    <property type="entry name" value="HATPase"/>
    <property type="match status" value="1"/>
</dbReference>
<sequence>MPDRQPLTPAEELALENTALRQQLQEAEDLITAIRTGTIDALAVQGADGPRIFTLEGADQVYRTLIEEMNEGALLLAQDGTILYANASLAALLSRPLTTLMGSTFLSLVPDSFVQHVQALVDQGWRGKAKGEVSLHTQSGMLLPFSLSMNVLDFANISALAVIVTDVSAQREITAIQAHVAEQNTRLAAQRAELQRQEAARQAGERAAAEAKRVLEGIPQIAWTATPTGETTSLNRRWFDYSGQPFTSLPHTQLWGQIHPADLAVAKAQWIDSLRTHAPWEVECRIQNLAGEYRWMLGRALPSYNEQHELVQWIGTYTDIHEHKLAQERIDQAQLQLQQNNQQLKRANIDLDNFVYTASHDLRAPISNIEGLLYALLQEIPVATQAEGEVQPILQMMQDSVDRFKKTINHLTDVSKLQREFDQPVVAVELLPVVLGVQLDLAPLIEQTTAEVIIEVAAKLFISLSEKNLRSVVYNLLSNAIKYRHPERPVRIQLSAKQEANHVVLRVQDNGLGLDENSQRNLFTMFQRFHDHVEGSGIGLYMIKKIVENMGGWIEVHSNLQAGSTFSVYFKS</sequence>
<dbReference type="InterPro" id="IPR003594">
    <property type="entry name" value="HATPase_dom"/>
</dbReference>
<dbReference type="Proteomes" id="UP000198310">
    <property type="component" value="Unassembled WGS sequence"/>
</dbReference>
<dbReference type="InterPro" id="IPR036890">
    <property type="entry name" value="HATPase_C_sf"/>
</dbReference>
<dbReference type="SMART" id="SM00086">
    <property type="entry name" value="PAC"/>
    <property type="match status" value="1"/>
</dbReference>
<dbReference type="InterPro" id="IPR000014">
    <property type="entry name" value="PAS"/>
</dbReference>
<dbReference type="PRINTS" id="PR00344">
    <property type="entry name" value="BCTRLSENSOR"/>
</dbReference>
<dbReference type="CDD" id="cd00130">
    <property type="entry name" value="PAS"/>
    <property type="match status" value="2"/>
</dbReference>
<dbReference type="Pfam" id="PF00512">
    <property type="entry name" value="HisKA"/>
    <property type="match status" value="1"/>
</dbReference>
<name>A0A238V4H3_9BACT</name>
<dbReference type="InterPro" id="IPR052162">
    <property type="entry name" value="Sensor_kinase/Photoreceptor"/>
</dbReference>
<accession>A0A238V4H3</accession>
<organism evidence="10 11">
    <name type="scientific">Hymenobacter mucosus</name>
    <dbReference type="NCBI Taxonomy" id="1411120"/>
    <lineage>
        <taxon>Bacteria</taxon>
        <taxon>Pseudomonadati</taxon>
        <taxon>Bacteroidota</taxon>
        <taxon>Cytophagia</taxon>
        <taxon>Cytophagales</taxon>
        <taxon>Hymenobacteraceae</taxon>
        <taxon>Hymenobacter</taxon>
    </lineage>
</organism>
<dbReference type="InterPro" id="IPR013656">
    <property type="entry name" value="PAS_4"/>
</dbReference>
<dbReference type="CDD" id="cd00082">
    <property type="entry name" value="HisKA"/>
    <property type="match status" value="1"/>
</dbReference>
<feature type="coiled-coil region" evidence="6">
    <location>
        <begin position="323"/>
        <end position="350"/>
    </location>
</feature>
<dbReference type="InterPro" id="IPR001610">
    <property type="entry name" value="PAC"/>
</dbReference>
<dbReference type="InterPro" id="IPR003661">
    <property type="entry name" value="HisK_dim/P_dom"/>
</dbReference>
<dbReference type="PROSITE" id="PS50109">
    <property type="entry name" value="HIS_KIN"/>
    <property type="match status" value="1"/>
</dbReference>
<dbReference type="SUPFAM" id="SSF47384">
    <property type="entry name" value="Homodimeric domain of signal transducing histidine kinase"/>
    <property type="match status" value="1"/>
</dbReference>
<dbReference type="SMART" id="SM00091">
    <property type="entry name" value="PAS"/>
    <property type="match status" value="2"/>
</dbReference>
<evidence type="ECO:0000256" key="6">
    <source>
        <dbReference type="SAM" id="Coils"/>
    </source>
</evidence>
<dbReference type="Pfam" id="PF02518">
    <property type="entry name" value="HATPase_c"/>
    <property type="match status" value="1"/>
</dbReference>
<dbReference type="AlphaFoldDB" id="A0A238V4H3"/>
<dbReference type="PANTHER" id="PTHR43304:SF1">
    <property type="entry name" value="PAC DOMAIN-CONTAINING PROTEIN"/>
    <property type="match status" value="1"/>
</dbReference>
<dbReference type="InterPro" id="IPR013655">
    <property type="entry name" value="PAS_fold_3"/>
</dbReference>
<evidence type="ECO:0000313" key="11">
    <source>
        <dbReference type="Proteomes" id="UP000198310"/>
    </source>
</evidence>
<keyword evidence="11" id="KW-1185">Reference proteome</keyword>
<dbReference type="EC" id="2.7.13.3" evidence="2"/>
<keyword evidence="6" id="KW-0175">Coiled coil</keyword>
<evidence type="ECO:0000259" key="7">
    <source>
        <dbReference type="PROSITE" id="PS50109"/>
    </source>
</evidence>
<dbReference type="PANTHER" id="PTHR43304">
    <property type="entry name" value="PHYTOCHROME-LIKE PROTEIN CPH1"/>
    <property type="match status" value="1"/>
</dbReference>
<dbReference type="SMART" id="SM00387">
    <property type="entry name" value="HATPase_c"/>
    <property type="match status" value="1"/>
</dbReference>
<dbReference type="GO" id="GO:0000155">
    <property type="term" value="F:phosphorelay sensor kinase activity"/>
    <property type="evidence" value="ECO:0007669"/>
    <property type="project" value="InterPro"/>
</dbReference>
<dbReference type="RefSeq" id="WP_089331322.1">
    <property type="nucleotide sequence ID" value="NZ_FZNS01000001.1"/>
</dbReference>
<feature type="domain" description="Histidine kinase" evidence="7">
    <location>
        <begin position="357"/>
        <end position="572"/>
    </location>
</feature>
<dbReference type="Gene3D" id="3.30.565.10">
    <property type="entry name" value="Histidine kinase-like ATPase, C-terminal domain"/>
    <property type="match status" value="1"/>
</dbReference>
<evidence type="ECO:0000256" key="4">
    <source>
        <dbReference type="ARBA" id="ARBA00022679"/>
    </source>
</evidence>
<dbReference type="InterPro" id="IPR036097">
    <property type="entry name" value="HisK_dim/P_sf"/>
</dbReference>
<dbReference type="Gene3D" id="3.30.450.20">
    <property type="entry name" value="PAS domain"/>
    <property type="match status" value="2"/>
</dbReference>
<dbReference type="Pfam" id="PF08447">
    <property type="entry name" value="PAS_3"/>
    <property type="match status" value="1"/>
</dbReference>
<dbReference type="Gene3D" id="1.10.287.130">
    <property type="match status" value="1"/>
</dbReference>
<dbReference type="PROSITE" id="PS50113">
    <property type="entry name" value="PAC"/>
    <property type="match status" value="1"/>
</dbReference>
<dbReference type="SUPFAM" id="SSF55874">
    <property type="entry name" value="ATPase domain of HSP90 chaperone/DNA topoisomerase II/histidine kinase"/>
    <property type="match status" value="1"/>
</dbReference>
<keyword evidence="4" id="KW-0808">Transferase</keyword>
<dbReference type="FunFam" id="3.30.450.20:FF:000099">
    <property type="entry name" value="Sensory box sensor histidine kinase"/>
    <property type="match status" value="1"/>
</dbReference>
<dbReference type="SUPFAM" id="SSF55785">
    <property type="entry name" value="PYP-like sensor domain (PAS domain)"/>
    <property type="match status" value="2"/>
</dbReference>
<dbReference type="SMART" id="SM00388">
    <property type="entry name" value="HisKA"/>
    <property type="match status" value="1"/>
</dbReference>
<evidence type="ECO:0000256" key="1">
    <source>
        <dbReference type="ARBA" id="ARBA00000085"/>
    </source>
</evidence>
<protein>
    <recommendedName>
        <fullName evidence="2">histidine kinase</fullName>
        <ecNumber evidence="2">2.7.13.3</ecNumber>
    </recommendedName>
</protein>
<keyword evidence="3" id="KW-0597">Phosphoprotein</keyword>
<evidence type="ECO:0000259" key="8">
    <source>
        <dbReference type="PROSITE" id="PS50112"/>
    </source>
</evidence>
<dbReference type="InterPro" id="IPR005467">
    <property type="entry name" value="His_kinase_dom"/>
</dbReference>
<gene>
    <name evidence="10" type="ORF">SAMN06269173_101127</name>
</gene>
<dbReference type="InterPro" id="IPR035965">
    <property type="entry name" value="PAS-like_dom_sf"/>
</dbReference>
<dbReference type="Pfam" id="PF08448">
    <property type="entry name" value="PAS_4"/>
    <property type="match status" value="1"/>
</dbReference>
<feature type="domain" description="PAC" evidence="9">
    <location>
        <begin position="280"/>
        <end position="332"/>
    </location>
</feature>
<evidence type="ECO:0000256" key="2">
    <source>
        <dbReference type="ARBA" id="ARBA00012438"/>
    </source>
</evidence>
<evidence type="ECO:0000259" key="9">
    <source>
        <dbReference type="PROSITE" id="PS50113"/>
    </source>
</evidence>
<proteinExistence type="predicted"/>
<feature type="domain" description="PAS" evidence="8">
    <location>
        <begin position="58"/>
        <end position="106"/>
    </location>
</feature>
<evidence type="ECO:0000256" key="5">
    <source>
        <dbReference type="ARBA" id="ARBA00022777"/>
    </source>
</evidence>
<keyword evidence="5 10" id="KW-0418">Kinase</keyword>
<evidence type="ECO:0000256" key="3">
    <source>
        <dbReference type="ARBA" id="ARBA00022553"/>
    </source>
</evidence>
<evidence type="ECO:0000313" key="10">
    <source>
        <dbReference type="EMBL" id="SNR29340.1"/>
    </source>
</evidence>
<comment type="catalytic activity">
    <reaction evidence="1">
        <text>ATP + protein L-histidine = ADP + protein N-phospho-L-histidine.</text>
        <dbReference type="EC" id="2.7.13.3"/>
    </reaction>
</comment>
<dbReference type="InterPro" id="IPR004358">
    <property type="entry name" value="Sig_transdc_His_kin-like_C"/>
</dbReference>
<dbReference type="PROSITE" id="PS50112">
    <property type="entry name" value="PAS"/>
    <property type="match status" value="1"/>
</dbReference>
<feature type="coiled-coil region" evidence="6">
    <location>
        <begin position="180"/>
        <end position="207"/>
    </location>
</feature>
<dbReference type="InterPro" id="IPR000700">
    <property type="entry name" value="PAS-assoc_C"/>
</dbReference>